<dbReference type="AlphaFoldDB" id="A0A8T1V8U8"/>
<dbReference type="Proteomes" id="UP000694044">
    <property type="component" value="Unassembled WGS sequence"/>
</dbReference>
<dbReference type="EMBL" id="JAGDFM010000522">
    <property type="protein sequence ID" value="KAG7377461.1"/>
    <property type="molecule type" value="Genomic_DNA"/>
</dbReference>
<evidence type="ECO:0000313" key="2">
    <source>
        <dbReference type="EMBL" id="KAG7377461.1"/>
    </source>
</evidence>
<accession>A0A8T1V8U8</accession>
<name>A0A8T1V8U8_9STRA</name>
<comment type="caution">
    <text evidence="2">The sequence shown here is derived from an EMBL/GenBank/DDBJ whole genome shotgun (WGS) entry which is preliminary data.</text>
</comment>
<reference evidence="2" key="1">
    <citation type="submission" date="2021-02" db="EMBL/GenBank/DDBJ databases">
        <authorList>
            <person name="Palmer J.M."/>
        </authorList>
    </citation>
    <scope>NUCLEOTIDE SEQUENCE</scope>
    <source>
        <strain evidence="2">SCRP734</strain>
    </source>
</reference>
<evidence type="ECO:0000313" key="3">
    <source>
        <dbReference type="Proteomes" id="UP000694044"/>
    </source>
</evidence>
<feature type="compositionally biased region" description="Polar residues" evidence="1">
    <location>
        <begin position="177"/>
        <end position="194"/>
    </location>
</feature>
<sequence length="263" mass="27980">MVLGEVLGGVKVQPLKLSADAQQPLHATGVRAPSKVQSSKSSFLRLSGLRCRKFQLFIVLDQLHEFWCLCQLDHEDADFRWRVILAAGGPLFDHASTRTPTPASHSNYTSGVSPRAALEELGSPTAILCRSLPLALQCSPVPRFVSLASFAANLRVRSIRALQRKTPSFIVHPPTASAAQPATHSSTSSPNQLSIVPPSPGSSNHRPASPNACSPSPSPSPPSAELQRQALPFGRPLLLPEHVPLSSLQHASPAVASGGLLQF</sequence>
<evidence type="ECO:0000256" key="1">
    <source>
        <dbReference type="SAM" id="MobiDB-lite"/>
    </source>
</evidence>
<protein>
    <submittedName>
        <fullName evidence="2">Uncharacterized protein</fullName>
    </submittedName>
</protein>
<feature type="region of interest" description="Disordered" evidence="1">
    <location>
        <begin position="171"/>
        <end position="226"/>
    </location>
</feature>
<gene>
    <name evidence="2" type="ORF">PHYPSEUDO_011618</name>
</gene>
<keyword evidence="3" id="KW-1185">Reference proteome</keyword>
<organism evidence="2 3">
    <name type="scientific">Phytophthora pseudosyringae</name>
    <dbReference type="NCBI Taxonomy" id="221518"/>
    <lineage>
        <taxon>Eukaryota</taxon>
        <taxon>Sar</taxon>
        <taxon>Stramenopiles</taxon>
        <taxon>Oomycota</taxon>
        <taxon>Peronosporomycetes</taxon>
        <taxon>Peronosporales</taxon>
        <taxon>Peronosporaceae</taxon>
        <taxon>Phytophthora</taxon>
    </lineage>
</organism>
<proteinExistence type="predicted"/>